<gene>
    <name evidence="2" type="ORF">M3202_12215</name>
</gene>
<feature type="region of interest" description="Disordered" evidence="1">
    <location>
        <begin position="40"/>
        <end position="69"/>
    </location>
</feature>
<dbReference type="AlphaFoldDB" id="A0A9X2IP50"/>
<evidence type="ECO:0000256" key="1">
    <source>
        <dbReference type="SAM" id="MobiDB-lite"/>
    </source>
</evidence>
<organism evidence="2 3">
    <name type="scientific">Halalkalibacter oceani</name>
    <dbReference type="NCBI Taxonomy" id="1653776"/>
    <lineage>
        <taxon>Bacteria</taxon>
        <taxon>Bacillati</taxon>
        <taxon>Bacillota</taxon>
        <taxon>Bacilli</taxon>
        <taxon>Bacillales</taxon>
        <taxon>Bacillaceae</taxon>
        <taxon>Halalkalibacter</taxon>
    </lineage>
</organism>
<feature type="compositionally biased region" description="Polar residues" evidence="1">
    <location>
        <begin position="40"/>
        <end position="61"/>
    </location>
</feature>
<dbReference type="Proteomes" id="UP001139179">
    <property type="component" value="Unassembled WGS sequence"/>
</dbReference>
<comment type="caution">
    <text evidence="2">The sequence shown here is derived from an EMBL/GenBank/DDBJ whole genome shotgun (WGS) entry which is preliminary data.</text>
</comment>
<dbReference type="Pfam" id="PF13072">
    <property type="entry name" value="MciZ"/>
    <property type="match status" value="1"/>
</dbReference>
<dbReference type="EMBL" id="JAMBOL010000010">
    <property type="protein sequence ID" value="MCM3714845.1"/>
    <property type="molecule type" value="Genomic_DNA"/>
</dbReference>
<evidence type="ECO:0000313" key="2">
    <source>
        <dbReference type="EMBL" id="MCM3714845.1"/>
    </source>
</evidence>
<dbReference type="InterPro" id="IPR025177">
    <property type="entry name" value="MciZ"/>
</dbReference>
<evidence type="ECO:0000313" key="3">
    <source>
        <dbReference type="Proteomes" id="UP001139179"/>
    </source>
</evidence>
<keyword evidence="3" id="KW-1185">Reference proteome</keyword>
<reference evidence="2" key="1">
    <citation type="submission" date="2022-05" db="EMBL/GenBank/DDBJ databases">
        <title>Comparative Genomics of Spacecraft Associated Microbes.</title>
        <authorList>
            <person name="Tran M.T."/>
            <person name="Wright A."/>
            <person name="Seuylemezian A."/>
            <person name="Eisen J."/>
            <person name="Coil D."/>
        </authorList>
    </citation>
    <scope>NUCLEOTIDE SEQUENCE</scope>
    <source>
        <strain evidence="2">214.1.1</strain>
    </source>
</reference>
<protein>
    <submittedName>
        <fullName evidence="2">Z-ring formation inhibitor MciZ</fullName>
    </submittedName>
</protein>
<accession>A0A9X2IP50</accession>
<sequence>MNIYLHQRGVVLTGKAWEIKAKLKELRHSYSTVESWLQSVEGTSSRPKRTASATARKNAGSSAKLRPIV</sequence>
<proteinExistence type="predicted"/>
<name>A0A9X2IP50_9BACI</name>
<dbReference type="RefSeq" id="WP_251223614.1">
    <property type="nucleotide sequence ID" value="NZ_JAMBOL010000010.1"/>
</dbReference>